<feature type="region of interest" description="Disordered" evidence="7">
    <location>
        <begin position="105"/>
        <end position="149"/>
    </location>
</feature>
<dbReference type="GO" id="GO:0008270">
    <property type="term" value="F:zinc ion binding"/>
    <property type="evidence" value="ECO:0007669"/>
    <property type="project" value="UniProtKB-KW"/>
</dbReference>
<organism evidence="10 11">
    <name type="scientific">Chlamydomonas schloesseri</name>
    <dbReference type="NCBI Taxonomy" id="2026947"/>
    <lineage>
        <taxon>Eukaryota</taxon>
        <taxon>Viridiplantae</taxon>
        <taxon>Chlorophyta</taxon>
        <taxon>core chlorophytes</taxon>
        <taxon>Chlorophyceae</taxon>
        <taxon>CS clade</taxon>
        <taxon>Chlamydomonadales</taxon>
        <taxon>Chlamydomonadaceae</taxon>
        <taxon>Chlamydomonas</taxon>
    </lineage>
</organism>
<dbReference type="InterPro" id="IPR018253">
    <property type="entry name" value="DnaJ_domain_CS"/>
</dbReference>
<dbReference type="SUPFAM" id="SSF49493">
    <property type="entry name" value="HSP40/DnaJ peptide-binding domain"/>
    <property type="match status" value="2"/>
</dbReference>
<evidence type="ECO:0000256" key="4">
    <source>
        <dbReference type="ARBA" id="ARBA00022833"/>
    </source>
</evidence>
<dbReference type="SUPFAM" id="SSF46565">
    <property type="entry name" value="Chaperone J-domain"/>
    <property type="match status" value="1"/>
</dbReference>
<feature type="compositionally biased region" description="Gly residues" evidence="7">
    <location>
        <begin position="112"/>
        <end position="126"/>
    </location>
</feature>
<dbReference type="GO" id="GO:0031072">
    <property type="term" value="F:heat shock protein binding"/>
    <property type="evidence" value="ECO:0007669"/>
    <property type="project" value="InterPro"/>
</dbReference>
<dbReference type="PROSITE" id="PS00636">
    <property type="entry name" value="DNAJ_1"/>
    <property type="match status" value="1"/>
</dbReference>
<evidence type="ECO:0000259" key="8">
    <source>
        <dbReference type="PROSITE" id="PS50076"/>
    </source>
</evidence>
<evidence type="ECO:0000313" key="10">
    <source>
        <dbReference type="EMBL" id="KAG2448133.1"/>
    </source>
</evidence>
<dbReference type="InterPro" id="IPR008971">
    <property type="entry name" value="HSP40/DnaJ_pept-bd"/>
</dbReference>
<feature type="zinc finger region" description="CR-type" evidence="6">
    <location>
        <begin position="179"/>
        <end position="271"/>
    </location>
</feature>
<accession>A0A836B5N5</accession>
<dbReference type="GO" id="GO:0009408">
    <property type="term" value="P:response to heat"/>
    <property type="evidence" value="ECO:0007669"/>
    <property type="project" value="InterPro"/>
</dbReference>
<feature type="domain" description="CR-type" evidence="9">
    <location>
        <begin position="179"/>
        <end position="271"/>
    </location>
</feature>
<evidence type="ECO:0000256" key="6">
    <source>
        <dbReference type="PROSITE-ProRule" id="PRU00546"/>
    </source>
</evidence>
<keyword evidence="5" id="KW-0143">Chaperone</keyword>
<evidence type="ECO:0000259" key="9">
    <source>
        <dbReference type="PROSITE" id="PS51188"/>
    </source>
</evidence>
<evidence type="ECO:0000256" key="2">
    <source>
        <dbReference type="ARBA" id="ARBA00022737"/>
    </source>
</evidence>
<keyword evidence="2" id="KW-0677">Repeat</keyword>
<keyword evidence="1 6" id="KW-0479">Metal-binding</keyword>
<evidence type="ECO:0000256" key="3">
    <source>
        <dbReference type="ARBA" id="ARBA00022771"/>
    </source>
</evidence>
<protein>
    <recommendedName>
        <fullName evidence="12">J domain-containing protein</fullName>
    </recommendedName>
</protein>
<feature type="compositionally biased region" description="Gly residues" evidence="7">
    <location>
        <begin position="137"/>
        <end position="149"/>
    </location>
</feature>
<dbReference type="InterPro" id="IPR036410">
    <property type="entry name" value="HSP_DnaJ_Cys-rich_dom_sf"/>
</dbReference>
<dbReference type="Proteomes" id="UP000613740">
    <property type="component" value="Unassembled WGS sequence"/>
</dbReference>
<dbReference type="InterPro" id="IPR002939">
    <property type="entry name" value="DnaJ_C"/>
</dbReference>
<keyword evidence="4 6" id="KW-0862">Zinc</keyword>
<evidence type="ECO:0008006" key="12">
    <source>
        <dbReference type="Google" id="ProtNLM"/>
    </source>
</evidence>
<evidence type="ECO:0000256" key="5">
    <source>
        <dbReference type="ARBA" id="ARBA00023186"/>
    </source>
</evidence>
<dbReference type="Gene3D" id="1.10.287.110">
    <property type="entry name" value="DnaJ domain"/>
    <property type="match status" value="1"/>
</dbReference>
<dbReference type="EMBL" id="JAEHOD010000018">
    <property type="protein sequence ID" value="KAG2448133.1"/>
    <property type="molecule type" value="Genomic_DNA"/>
</dbReference>
<dbReference type="Pfam" id="PF01556">
    <property type="entry name" value="DnaJ_C"/>
    <property type="match status" value="1"/>
</dbReference>
<dbReference type="PROSITE" id="PS51188">
    <property type="entry name" value="ZF_CR"/>
    <property type="match status" value="1"/>
</dbReference>
<dbReference type="SMART" id="SM00271">
    <property type="entry name" value="DnaJ"/>
    <property type="match status" value="1"/>
</dbReference>
<evidence type="ECO:0000256" key="1">
    <source>
        <dbReference type="ARBA" id="ARBA00022723"/>
    </source>
</evidence>
<dbReference type="InterPro" id="IPR036869">
    <property type="entry name" value="J_dom_sf"/>
</dbReference>
<dbReference type="GO" id="GO:0005737">
    <property type="term" value="C:cytoplasm"/>
    <property type="evidence" value="ECO:0007669"/>
    <property type="project" value="TreeGrafter"/>
</dbReference>
<dbReference type="HAMAP" id="MF_01152">
    <property type="entry name" value="DnaJ"/>
    <property type="match status" value="1"/>
</dbReference>
<dbReference type="InterPro" id="IPR012724">
    <property type="entry name" value="DnaJ"/>
</dbReference>
<feature type="region of interest" description="Disordered" evidence="7">
    <location>
        <begin position="448"/>
        <end position="477"/>
    </location>
</feature>
<dbReference type="GO" id="GO:0042026">
    <property type="term" value="P:protein refolding"/>
    <property type="evidence" value="ECO:0007669"/>
    <property type="project" value="TreeGrafter"/>
</dbReference>
<evidence type="ECO:0000256" key="7">
    <source>
        <dbReference type="SAM" id="MobiDB-lite"/>
    </source>
</evidence>
<dbReference type="CDD" id="cd06257">
    <property type="entry name" value="DnaJ"/>
    <property type="match status" value="1"/>
</dbReference>
<comment type="caution">
    <text evidence="10">The sequence shown here is derived from an EMBL/GenBank/DDBJ whole genome shotgun (WGS) entry which is preliminary data.</text>
</comment>
<name>A0A836B5N5_9CHLO</name>
<dbReference type="PANTHER" id="PTHR43096:SF52">
    <property type="entry name" value="DNAJ HOMOLOG 1, MITOCHONDRIAL-RELATED"/>
    <property type="match status" value="1"/>
</dbReference>
<dbReference type="PROSITE" id="PS50076">
    <property type="entry name" value="DNAJ_2"/>
    <property type="match status" value="1"/>
</dbReference>
<dbReference type="CDD" id="cd10747">
    <property type="entry name" value="DnaJ_C"/>
    <property type="match status" value="1"/>
</dbReference>
<dbReference type="SUPFAM" id="SSF57938">
    <property type="entry name" value="DnaJ/Hsp40 cysteine-rich domain"/>
    <property type="match status" value="1"/>
</dbReference>
<proteinExistence type="inferred from homology"/>
<evidence type="ECO:0000313" key="11">
    <source>
        <dbReference type="Proteomes" id="UP000613740"/>
    </source>
</evidence>
<dbReference type="Gene3D" id="2.10.230.10">
    <property type="entry name" value="Heat shock protein DnaJ, cysteine-rich domain"/>
    <property type="match status" value="1"/>
</dbReference>
<dbReference type="AlphaFoldDB" id="A0A836B5N5"/>
<keyword evidence="11" id="KW-1185">Reference proteome</keyword>
<gene>
    <name evidence="10" type="ORF">HYH02_006718</name>
</gene>
<sequence length="477" mass="47647">MLTGLSRAATAAEVRAAYRASARRLHPDTNPSPTALADFQRLKAAYEVLSDVGLRQLYDAGGLRSLGPRYAGLAALLQAHGSAQAAGAGACGIADAVVDDGSGRSSRAGAASGLGSGGGSSGGGDLPGASRMRSRRGGGGAAVGGSGRAGTGAAAALQAARGRDVHTVLGMLLSEAAQGADKTVAYEAMCACEDCKGSGELGATSCCEVCGGSGRVLRSELPGFGEVTAPWDPVRLPRAVGSGTCPACAGSGVVERPVCPRCKGRGRRRRSRELAVAVPAGVESGQLLRLRGEGHVGRRGAPAGDLIVQLVVYPDPNLTRVGDLDLHSTLAVDVWVALLGGRVAVSTLGGRRLLDVPPGAQPGDVLCMAGAGVARAVAPLAPAEAPIATGPGAATTPSSSSSGALVRGDHYFTLSVNLPRGDALCGPSQELLRQLALIDTTLPRPGVRAERVRAAKRSARTGEQQGREGGTGGTGGT</sequence>
<dbReference type="GO" id="GO:0005524">
    <property type="term" value="F:ATP binding"/>
    <property type="evidence" value="ECO:0007669"/>
    <property type="project" value="InterPro"/>
</dbReference>
<keyword evidence="3 6" id="KW-0863">Zinc-finger</keyword>
<reference evidence="10" key="1">
    <citation type="journal article" date="2020" name="bioRxiv">
        <title>Comparative genomics of Chlamydomonas.</title>
        <authorList>
            <person name="Craig R.J."/>
            <person name="Hasan A.R."/>
            <person name="Ness R.W."/>
            <person name="Keightley P.D."/>
        </authorList>
    </citation>
    <scope>NUCLEOTIDE SEQUENCE</scope>
    <source>
        <strain evidence="10">CCAP 11/173</strain>
    </source>
</reference>
<dbReference type="CDD" id="cd10719">
    <property type="entry name" value="DnaJ_zf"/>
    <property type="match status" value="1"/>
</dbReference>
<dbReference type="InterPro" id="IPR001305">
    <property type="entry name" value="HSP_DnaJ_Cys-rich_dom"/>
</dbReference>
<dbReference type="PANTHER" id="PTHR43096">
    <property type="entry name" value="DNAJ HOMOLOG 1, MITOCHONDRIAL-RELATED"/>
    <property type="match status" value="1"/>
</dbReference>
<feature type="domain" description="J" evidence="8">
    <location>
        <begin position="1"/>
        <end position="62"/>
    </location>
</feature>
<dbReference type="OrthoDB" id="540730at2759"/>
<dbReference type="InterPro" id="IPR001623">
    <property type="entry name" value="DnaJ_domain"/>
</dbReference>
<dbReference type="Gene3D" id="2.60.260.20">
    <property type="entry name" value="Urease metallochaperone UreE, N-terminal domain"/>
    <property type="match status" value="2"/>
</dbReference>
<dbReference type="Pfam" id="PF00226">
    <property type="entry name" value="DnaJ"/>
    <property type="match status" value="1"/>
</dbReference>
<feature type="compositionally biased region" description="Gly residues" evidence="7">
    <location>
        <begin position="467"/>
        <end position="477"/>
    </location>
</feature>
<dbReference type="GO" id="GO:0051082">
    <property type="term" value="F:unfolded protein binding"/>
    <property type="evidence" value="ECO:0007669"/>
    <property type="project" value="InterPro"/>
</dbReference>